<organism evidence="2 3">
    <name type="scientific">Chaetomium globosum (strain ATCC 6205 / CBS 148.51 / DSM 1962 / NBRC 6347 / NRRL 1970)</name>
    <name type="common">Soil fungus</name>
    <dbReference type="NCBI Taxonomy" id="306901"/>
    <lineage>
        <taxon>Eukaryota</taxon>
        <taxon>Fungi</taxon>
        <taxon>Dikarya</taxon>
        <taxon>Ascomycota</taxon>
        <taxon>Pezizomycotina</taxon>
        <taxon>Sordariomycetes</taxon>
        <taxon>Sordariomycetidae</taxon>
        <taxon>Sordariales</taxon>
        <taxon>Chaetomiaceae</taxon>
        <taxon>Chaetomium</taxon>
    </lineage>
</organism>
<dbReference type="Proteomes" id="UP000001056">
    <property type="component" value="Unassembled WGS sequence"/>
</dbReference>
<evidence type="ECO:0000313" key="3">
    <source>
        <dbReference type="Proteomes" id="UP000001056"/>
    </source>
</evidence>
<dbReference type="AlphaFoldDB" id="Q2GXH9"/>
<feature type="region of interest" description="Disordered" evidence="1">
    <location>
        <begin position="1"/>
        <end position="28"/>
    </location>
</feature>
<dbReference type="VEuPathDB" id="FungiDB:CHGG_07325"/>
<reference evidence="3" key="1">
    <citation type="journal article" date="2015" name="Genome Announc.">
        <title>Draft genome sequence of the cellulolytic fungus Chaetomium globosum.</title>
        <authorList>
            <person name="Cuomo C.A."/>
            <person name="Untereiner W.A."/>
            <person name="Ma L.-J."/>
            <person name="Grabherr M."/>
            <person name="Birren B.W."/>
        </authorList>
    </citation>
    <scope>NUCLEOTIDE SEQUENCE [LARGE SCALE GENOMIC DNA]</scope>
    <source>
        <strain evidence="3">ATCC 6205 / CBS 148.51 / DSM 1962 / NBRC 6347 / NRRL 1970</strain>
    </source>
</reference>
<feature type="region of interest" description="Disordered" evidence="1">
    <location>
        <begin position="277"/>
        <end position="341"/>
    </location>
</feature>
<dbReference type="eggNOG" id="ENOG502RJPA">
    <property type="taxonomic scope" value="Eukaryota"/>
</dbReference>
<dbReference type="InParanoid" id="Q2GXH9"/>
<dbReference type="GeneID" id="4394079"/>
<feature type="compositionally biased region" description="Basic and acidic residues" evidence="1">
    <location>
        <begin position="1"/>
        <end position="15"/>
    </location>
</feature>
<proteinExistence type="predicted"/>
<feature type="compositionally biased region" description="Pro residues" evidence="1">
    <location>
        <begin position="286"/>
        <end position="295"/>
    </location>
</feature>
<dbReference type="OrthoDB" id="3439027at2759"/>
<dbReference type="HOGENOM" id="CLU_056754_0_0_1"/>
<feature type="region of interest" description="Disordered" evidence="1">
    <location>
        <begin position="195"/>
        <end position="241"/>
    </location>
</feature>
<evidence type="ECO:0000256" key="1">
    <source>
        <dbReference type="SAM" id="MobiDB-lite"/>
    </source>
</evidence>
<dbReference type="EMBL" id="CH408033">
    <property type="protein sequence ID" value="EAQ86072.1"/>
    <property type="molecule type" value="Genomic_DNA"/>
</dbReference>
<dbReference type="RefSeq" id="XP_001224981.1">
    <property type="nucleotide sequence ID" value="XM_001224980.1"/>
</dbReference>
<dbReference type="STRING" id="306901.Q2GXH9"/>
<name>Q2GXH9_CHAGB</name>
<accession>Q2GXH9</accession>
<feature type="compositionally biased region" description="Low complexity" evidence="1">
    <location>
        <begin position="296"/>
        <end position="320"/>
    </location>
</feature>
<keyword evidence="3" id="KW-1185">Reference proteome</keyword>
<evidence type="ECO:0000313" key="2">
    <source>
        <dbReference type="EMBL" id="EAQ86072.1"/>
    </source>
</evidence>
<sequence>MRESAETAETAEKPRSPSKKKMVTTRQDRVRRDLGVPRLVDSLASFSVFLFTRSICDVNHSGEEGVGQPGHLPFTDLAAYHAASFSVFPPTAIYGRTETSSPPRRLIFLDISRLEVHRMPASRPSAQHLPRDSWLSNPMFLQPSIERDDGEIEDLNLSNMEEDPLMYFLTPAPYSCSGDDGMDFDMEFDAGIEDAKHPAPIVRSVSPSSLEGLSRPPPRPPTPPRSPATPDLDYDLSGTPDEYEQYDYMESSWPPRRGSSMSLPRRLKDKFKVHYPKQDVGYPDSLAPPPPPSPHSPRTSSRGRATSRAAGGGPQQQPGSRRTRAAPARLSPHAWREPSPDVWAIEEEPEAELYTEGGDGSFLGSGPVDIPAANKPKVRFVLPAAVVAVNVGDVGGAVDGRGATY</sequence>
<feature type="compositionally biased region" description="Pro residues" evidence="1">
    <location>
        <begin position="215"/>
        <end position="227"/>
    </location>
</feature>
<protein>
    <submittedName>
        <fullName evidence="2">Uncharacterized protein</fullName>
    </submittedName>
</protein>
<gene>
    <name evidence="2" type="ORF">CHGG_07325</name>
</gene>